<dbReference type="KEGG" id="dto:TOL2_C08910"/>
<protein>
    <submittedName>
        <fullName evidence="9">Peptidase S54, rhomboid</fullName>
    </submittedName>
</protein>
<dbReference type="GO" id="GO:0004252">
    <property type="term" value="F:serine-type endopeptidase activity"/>
    <property type="evidence" value="ECO:0007669"/>
    <property type="project" value="InterPro"/>
</dbReference>
<keyword evidence="4" id="KW-0378">Hydrolase</keyword>
<evidence type="ECO:0000256" key="4">
    <source>
        <dbReference type="ARBA" id="ARBA00022801"/>
    </source>
</evidence>
<dbReference type="STRING" id="651182.TOL2_C08910"/>
<dbReference type="HOGENOM" id="CLU_061963_0_0_7"/>
<feature type="transmembrane region" description="Helical" evidence="7">
    <location>
        <begin position="214"/>
        <end position="234"/>
    </location>
</feature>
<dbReference type="GO" id="GO:0016020">
    <property type="term" value="C:membrane"/>
    <property type="evidence" value="ECO:0007669"/>
    <property type="project" value="UniProtKB-SubCell"/>
</dbReference>
<comment type="subcellular location">
    <subcellularLocation>
        <location evidence="1">Membrane</location>
        <topology evidence="1">Multi-pass membrane protein</topology>
    </subcellularLocation>
</comment>
<dbReference type="EMBL" id="FO203503">
    <property type="protein sequence ID" value="CCK79059.1"/>
    <property type="molecule type" value="Genomic_DNA"/>
</dbReference>
<dbReference type="InterPro" id="IPR050925">
    <property type="entry name" value="Rhomboid_protease_S54"/>
</dbReference>
<feature type="transmembrane region" description="Helical" evidence="7">
    <location>
        <begin position="145"/>
        <end position="167"/>
    </location>
</feature>
<evidence type="ECO:0000259" key="8">
    <source>
        <dbReference type="Pfam" id="PF01694"/>
    </source>
</evidence>
<dbReference type="PANTHER" id="PTHR43731:SF14">
    <property type="entry name" value="PRESENILIN-ASSOCIATED RHOMBOID-LIKE PROTEIN, MITOCHONDRIAL"/>
    <property type="match status" value="1"/>
</dbReference>
<accession>K0N4P2</accession>
<feature type="transmembrane region" description="Helical" evidence="7">
    <location>
        <begin position="187"/>
        <end position="207"/>
    </location>
</feature>
<evidence type="ECO:0000256" key="5">
    <source>
        <dbReference type="ARBA" id="ARBA00022989"/>
    </source>
</evidence>
<gene>
    <name evidence="9" type="ordered locus">TOL2_C08910</name>
</gene>
<evidence type="ECO:0000256" key="6">
    <source>
        <dbReference type="ARBA" id="ARBA00023136"/>
    </source>
</evidence>
<keyword evidence="6 7" id="KW-0472">Membrane</keyword>
<feature type="transmembrane region" description="Helical" evidence="7">
    <location>
        <begin position="272"/>
        <end position="289"/>
    </location>
</feature>
<evidence type="ECO:0000256" key="3">
    <source>
        <dbReference type="ARBA" id="ARBA00022692"/>
    </source>
</evidence>
<dbReference type="AlphaFoldDB" id="K0N4P2"/>
<feature type="transmembrane region" description="Helical" evidence="7">
    <location>
        <begin position="83"/>
        <end position="104"/>
    </location>
</feature>
<evidence type="ECO:0000313" key="10">
    <source>
        <dbReference type="Proteomes" id="UP000007347"/>
    </source>
</evidence>
<evidence type="ECO:0000256" key="7">
    <source>
        <dbReference type="SAM" id="Phobius"/>
    </source>
</evidence>
<feature type="transmembrane region" description="Helical" evidence="7">
    <location>
        <begin position="110"/>
        <end position="133"/>
    </location>
</feature>
<feature type="transmembrane region" description="Helical" evidence="7">
    <location>
        <begin position="240"/>
        <end position="260"/>
    </location>
</feature>
<dbReference type="Gene3D" id="1.20.1540.10">
    <property type="entry name" value="Rhomboid-like"/>
    <property type="match status" value="1"/>
</dbReference>
<dbReference type="InterPro" id="IPR022764">
    <property type="entry name" value="Peptidase_S54_rhomboid_dom"/>
</dbReference>
<name>K0N4P2_DESTT</name>
<dbReference type="OrthoDB" id="9813074at2"/>
<organism evidence="9 10">
    <name type="scientific">Desulfobacula toluolica (strain DSM 7467 / Tol2)</name>
    <dbReference type="NCBI Taxonomy" id="651182"/>
    <lineage>
        <taxon>Bacteria</taxon>
        <taxon>Pseudomonadati</taxon>
        <taxon>Thermodesulfobacteriota</taxon>
        <taxon>Desulfobacteria</taxon>
        <taxon>Desulfobacterales</taxon>
        <taxon>Desulfobacteraceae</taxon>
        <taxon>Desulfobacula</taxon>
    </lineage>
</organism>
<dbReference type="Pfam" id="PF01694">
    <property type="entry name" value="Rhomboid"/>
    <property type="match status" value="1"/>
</dbReference>
<dbReference type="PANTHER" id="PTHR43731">
    <property type="entry name" value="RHOMBOID PROTEASE"/>
    <property type="match status" value="1"/>
</dbReference>
<dbReference type="SUPFAM" id="SSF144091">
    <property type="entry name" value="Rhomboid-like"/>
    <property type="match status" value="1"/>
</dbReference>
<evidence type="ECO:0000256" key="1">
    <source>
        <dbReference type="ARBA" id="ARBA00004141"/>
    </source>
</evidence>
<keyword evidence="3 7" id="KW-0812">Transmembrane</keyword>
<comment type="similarity">
    <text evidence="2">Belongs to the peptidase S54 family.</text>
</comment>
<sequence>MSKDLEKLFTGLSGEKADLIILILTSQNIKAHAEGLHKAFDILVSSKDRQKALATIEAYYKENKYNRLKQQLQQIPISSFKSIPAFFIMGLLCLIHVSCLEYHIHEDMIFKYGVSALFILQGETYRAVTALLLHSDARHLLGNMAGLLIFGAPVISLSGFGAGPFMLLFTGTAGNLINAHFHKTAHLSIGASTSVMGAAGLLVAFRITQTGKPFRWNTLLPMIAGAVLVGMFSQGERTDVWAHVFGFLCGVLSGIFFFPLNRTINFPQKNTMALFISLLIIAAALLSATQM</sequence>
<keyword evidence="10" id="KW-1185">Reference proteome</keyword>
<dbReference type="Proteomes" id="UP000007347">
    <property type="component" value="Chromosome"/>
</dbReference>
<proteinExistence type="inferred from homology"/>
<keyword evidence="5 7" id="KW-1133">Transmembrane helix</keyword>
<dbReference type="RefSeq" id="WP_014956409.1">
    <property type="nucleotide sequence ID" value="NC_018645.1"/>
</dbReference>
<reference evidence="9 10" key="1">
    <citation type="journal article" date="2013" name="Environ. Microbiol.">
        <title>Complete genome, catabolic sub-proteomes and key-metabolites of Desulfobacula toluolica Tol2, a marine, aromatic compound-degrading, sulfate-reducing bacterium.</title>
        <authorList>
            <person name="Wohlbrand L."/>
            <person name="Jacob J.H."/>
            <person name="Kube M."/>
            <person name="Mussmann M."/>
            <person name="Jarling R."/>
            <person name="Beck A."/>
            <person name="Amann R."/>
            <person name="Wilkes H."/>
            <person name="Reinhardt R."/>
            <person name="Rabus R."/>
        </authorList>
    </citation>
    <scope>NUCLEOTIDE SEQUENCE [LARGE SCALE GENOMIC DNA]</scope>
    <source>
        <strain evidence="10">DSM 7467 / Tol2</strain>
    </source>
</reference>
<feature type="domain" description="Peptidase S54 rhomboid" evidence="8">
    <location>
        <begin position="122"/>
        <end position="258"/>
    </location>
</feature>
<evidence type="ECO:0000313" key="9">
    <source>
        <dbReference type="EMBL" id="CCK79059.1"/>
    </source>
</evidence>
<dbReference type="InterPro" id="IPR035952">
    <property type="entry name" value="Rhomboid-like_sf"/>
</dbReference>
<evidence type="ECO:0000256" key="2">
    <source>
        <dbReference type="ARBA" id="ARBA00009045"/>
    </source>
</evidence>